<dbReference type="InterPro" id="IPR020610">
    <property type="entry name" value="Thiolase_AS"/>
</dbReference>
<dbReference type="InterPro" id="IPR050215">
    <property type="entry name" value="Thiolase-like_sf_Thiolase"/>
</dbReference>
<dbReference type="GO" id="GO:0006631">
    <property type="term" value="P:fatty acid metabolic process"/>
    <property type="evidence" value="ECO:0007669"/>
    <property type="project" value="UniProtKB-ARBA"/>
</dbReference>
<evidence type="ECO:0000256" key="4">
    <source>
        <dbReference type="ARBA" id="ARBA00022679"/>
    </source>
</evidence>
<feature type="active site" description="Proton acceptor" evidence="9">
    <location>
        <position position="399"/>
    </location>
</feature>
<dbReference type="InterPro" id="IPR020615">
    <property type="entry name" value="Thiolase_acyl_enz_int_AS"/>
</dbReference>
<reference evidence="13 14" key="1">
    <citation type="submission" date="2024-11" db="EMBL/GenBank/DDBJ databases">
        <title>A near-complete genome assembly of Cinchona calisaya.</title>
        <authorList>
            <person name="Lian D.C."/>
            <person name="Zhao X.W."/>
            <person name="Wei L."/>
        </authorList>
    </citation>
    <scope>NUCLEOTIDE SEQUENCE [LARGE SCALE GENOMIC DNA]</scope>
    <source>
        <tissue evidence="13">Nenye</tissue>
    </source>
</reference>
<comment type="pathway">
    <text evidence="2">Lipid metabolism; fatty acid metabolism.</text>
</comment>
<dbReference type="InterPro" id="IPR002155">
    <property type="entry name" value="Thiolase"/>
</dbReference>
<keyword evidence="4 10" id="KW-0808">Transferase</keyword>
<evidence type="ECO:0000256" key="10">
    <source>
        <dbReference type="RuleBase" id="RU003557"/>
    </source>
</evidence>
<dbReference type="GO" id="GO:0005777">
    <property type="term" value="C:peroxisome"/>
    <property type="evidence" value="ECO:0007669"/>
    <property type="project" value="UniProtKB-SubCell"/>
</dbReference>
<feature type="active site" description="Proton acceptor" evidence="9">
    <location>
        <position position="431"/>
    </location>
</feature>
<evidence type="ECO:0000259" key="11">
    <source>
        <dbReference type="Pfam" id="PF00108"/>
    </source>
</evidence>
<evidence type="ECO:0000313" key="14">
    <source>
        <dbReference type="Proteomes" id="UP001630127"/>
    </source>
</evidence>
<dbReference type="PROSITE" id="PS00098">
    <property type="entry name" value="THIOLASE_1"/>
    <property type="match status" value="1"/>
</dbReference>
<evidence type="ECO:0000313" key="13">
    <source>
        <dbReference type="EMBL" id="KAL3517777.1"/>
    </source>
</evidence>
<organism evidence="13 14">
    <name type="scientific">Cinchona calisaya</name>
    <dbReference type="NCBI Taxonomy" id="153742"/>
    <lineage>
        <taxon>Eukaryota</taxon>
        <taxon>Viridiplantae</taxon>
        <taxon>Streptophyta</taxon>
        <taxon>Embryophyta</taxon>
        <taxon>Tracheophyta</taxon>
        <taxon>Spermatophyta</taxon>
        <taxon>Magnoliopsida</taxon>
        <taxon>eudicotyledons</taxon>
        <taxon>Gunneridae</taxon>
        <taxon>Pentapetalae</taxon>
        <taxon>asterids</taxon>
        <taxon>lamiids</taxon>
        <taxon>Gentianales</taxon>
        <taxon>Rubiaceae</taxon>
        <taxon>Cinchonoideae</taxon>
        <taxon>Cinchoneae</taxon>
        <taxon>Cinchona</taxon>
    </lineage>
</organism>
<comment type="subcellular location">
    <subcellularLocation>
        <location evidence="1">Peroxisome</location>
    </subcellularLocation>
</comment>
<protein>
    <recommendedName>
        <fullName evidence="8">acetyl-CoA C-acyltransferase</fullName>
        <ecNumber evidence="8">2.3.1.16</ecNumber>
    </recommendedName>
</protein>
<comment type="similarity">
    <text evidence="3 10">Belongs to the thiolase-like superfamily. Thiolase family.</text>
</comment>
<dbReference type="PIRSF" id="PIRSF000429">
    <property type="entry name" value="Ac-CoA_Ac_transf"/>
    <property type="match status" value="1"/>
</dbReference>
<name>A0ABD2ZH81_9GENT</name>
<sequence length="452" mass="47903">MEKAIFRQRVLLEHLQPAASCFSHNHHQTLQESSSIFPSVCLTGDAHHRTAAFGDDVVIVAAYRTAICKSKCGGFKDTRADDLLAAILKALIEKTNINPGEVGDIVVGSVLAPGSQRAAECRMAAFYAGFPETVPIRTVNRQCSSGLQAVADVAACIRAGFYDTGIGAGLESMTIDSIIPVWRANPRVDFFPQARDCILPVGINTSENVAEHYGVTRQEQDKAAVTSHKRAAAAAASGKFDDEIIPVFTQIKDPKTGEKKPITVSVDDGIRPNTNLTDLAKLKPAFKKDGTTTAGNASQISDGAGAVLLMKRSLAMKKGVPILGIFRSFSVVGVDPAVTGIGPAVAIPAAVKSAGLEINDIDLFEINEAFASQYVYCCKKLELDPEKVNVNGGAIALGHPLGATGARCVATLLHEMKRRGKDCRFGVISMCIGTGMGAAGVFERVDSISVQY</sequence>
<dbReference type="EC" id="2.3.1.16" evidence="8"/>
<gene>
    <name evidence="13" type="ORF">ACH5RR_020366</name>
</gene>
<dbReference type="PROSITE" id="PS00737">
    <property type="entry name" value="THIOLASE_2"/>
    <property type="match status" value="1"/>
</dbReference>
<dbReference type="InterPro" id="IPR020617">
    <property type="entry name" value="Thiolase_C"/>
</dbReference>
<dbReference type="PROSITE" id="PS00099">
    <property type="entry name" value="THIOLASE_3"/>
    <property type="match status" value="1"/>
</dbReference>
<dbReference type="InterPro" id="IPR016039">
    <property type="entry name" value="Thiolase-like"/>
</dbReference>
<feature type="domain" description="Thiolase C-terminal" evidence="12">
    <location>
        <begin position="322"/>
        <end position="444"/>
    </location>
</feature>
<evidence type="ECO:0000259" key="12">
    <source>
        <dbReference type="Pfam" id="PF02803"/>
    </source>
</evidence>
<evidence type="ECO:0000256" key="2">
    <source>
        <dbReference type="ARBA" id="ARBA00004872"/>
    </source>
</evidence>
<dbReference type="Proteomes" id="UP001630127">
    <property type="component" value="Unassembled WGS sequence"/>
</dbReference>
<dbReference type="SUPFAM" id="SSF53901">
    <property type="entry name" value="Thiolase-like"/>
    <property type="match status" value="2"/>
</dbReference>
<dbReference type="FunFam" id="3.40.47.10:FF:000032">
    <property type="entry name" value="Peroxisomal 3-ketoacyl-CoA thiolase"/>
    <property type="match status" value="1"/>
</dbReference>
<evidence type="ECO:0000256" key="1">
    <source>
        <dbReference type="ARBA" id="ARBA00004275"/>
    </source>
</evidence>
<evidence type="ECO:0000256" key="9">
    <source>
        <dbReference type="PIRSR" id="PIRSR000429-1"/>
    </source>
</evidence>
<comment type="caution">
    <text evidence="13">The sequence shown here is derived from an EMBL/GenBank/DDBJ whole genome shotgun (WGS) entry which is preliminary data.</text>
</comment>
<dbReference type="AlphaFoldDB" id="A0ABD2ZH81"/>
<dbReference type="PANTHER" id="PTHR43853">
    <property type="entry name" value="3-KETOACYL-COA THIOLASE, PEROXISOMAL"/>
    <property type="match status" value="1"/>
</dbReference>
<accession>A0ABD2ZH81</accession>
<keyword evidence="6" id="KW-0576">Peroxisome</keyword>
<dbReference type="InterPro" id="IPR020613">
    <property type="entry name" value="Thiolase_CS"/>
</dbReference>
<evidence type="ECO:0000256" key="7">
    <source>
        <dbReference type="ARBA" id="ARBA00023315"/>
    </source>
</evidence>
<keyword evidence="5" id="KW-0809">Transit peptide</keyword>
<dbReference type="CDD" id="cd00751">
    <property type="entry name" value="thiolase"/>
    <property type="match status" value="1"/>
</dbReference>
<dbReference type="InterPro" id="IPR020616">
    <property type="entry name" value="Thiolase_N"/>
</dbReference>
<evidence type="ECO:0000256" key="6">
    <source>
        <dbReference type="ARBA" id="ARBA00023140"/>
    </source>
</evidence>
<dbReference type="PANTHER" id="PTHR43853:SF15">
    <property type="entry name" value="3-KETOACYL-COA THIOLASE 5, PEROXISOMAL"/>
    <property type="match status" value="1"/>
</dbReference>
<dbReference type="Pfam" id="PF02803">
    <property type="entry name" value="Thiolase_C"/>
    <property type="match status" value="1"/>
</dbReference>
<dbReference type="Pfam" id="PF00108">
    <property type="entry name" value="Thiolase_N"/>
    <property type="match status" value="1"/>
</dbReference>
<keyword evidence="7 10" id="KW-0012">Acyltransferase</keyword>
<evidence type="ECO:0000256" key="8">
    <source>
        <dbReference type="ARBA" id="ARBA00024073"/>
    </source>
</evidence>
<evidence type="ECO:0000256" key="5">
    <source>
        <dbReference type="ARBA" id="ARBA00022946"/>
    </source>
</evidence>
<evidence type="ECO:0000256" key="3">
    <source>
        <dbReference type="ARBA" id="ARBA00010982"/>
    </source>
</evidence>
<feature type="active site" description="Acyl-thioester intermediate" evidence="9">
    <location>
        <position position="143"/>
    </location>
</feature>
<dbReference type="GO" id="GO:0003988">
    <property type="term" value="F:acetyl-CoA C-acyltransferase activity"/>
    <property type="evidence" value="ECO:0007669"/>
    <property type="project" value="UniProtKB-EC"/>
</dbReference>
<dbReference type="Gene3D" id="3.40.47.10">
    <property type="match status" value="1"/>
</dbReference>
<dbReference type="EMBL" id="JBJUIK010000009">
    <property type="protein sequence ID" value="KAL3517777.1"/>
    <property type="molecule type" value="Genomic_DNA"/>
</dbReference>
<proteinExistence type="inferred from homology"/>
<feature type="domain" description="Thiolase N-terminal" evidence="11">
    <location>
        <begin position="57"/>
        <end position="313"/>
    </location>
</feature>
<dbReference type="NCBIfam" id="TIGR01930">
    <property type="entry name" value="AcCoA-C-Actrans"/>
    <property type="match status" value="1"/>
</dbReference>
<keyword evidence="14" id="KW-1185">Reference proteome</keyword>